<gene>
    <name evidence="1" type="primary">AVEN_195479_1</name>
    <name evidence="1" type="ORF">CEXT_764341</name>
</gene>
<dbReference type="Proteomes" id="UP001054945">
    <property type="component" value="Unassembled WGS sequence"/>
</dbReference>
<name>A0AAV4Q411_CAEEX</name>
<proteinExistence type="predicted"/>
<keyword evidence="2" id="KW-1185">Reference proteome</keyword>
<accession>A0AAV4Q411</accession>
<evidence type="ECO:0000313" key="1">
    <source>
        <dbReference type="EMBL" id="GIY03841.1"/>
    </source>
</evidence>
<evidence type="ECO:0000313" key="2">
    <source>
        <dbReference type="Proteomes" id="UP001054945"/>
    </source>
</evidence>
<comment type="caution">
    <text evidence="1">The sequence shown here is derived from an EMBL/GenBank/DDBJ whole genome shotgun (WGS) entry which is preliminary data.</text>
</comment>
<reference evidence="1 2" key="1">
    <citation type="submission" date="2021-06" db="EMBL/GenBank/DDBJ databases">
        <title>Caerostris extrusa draft genome.</title>
        <authorList>
            <person name="Kono N."/>
            <person name="Arakawa K."/>
        </authorList>
    </citation>
    <scope>NUCLEOTIDE SEQUENCE [LARGE SCALE GENOMIC DNA]</scope>
</reference>
<dbReference type="EMBL" id="BPLR01005633">
    <property type="protein sequence ID" value="GIY03841.1"/>
    <property type="molecule type" value="Genomic_DNA"/>
</dbReference>
<sequence length="79" mass="9092">MLKDNSLQIWQEEWDTGTTGRRTHHFLPTVSTKMSTNTSINYFVTGHGPFPAYLHRFNVKETDNCLCGEIGTPDHYLFS</sequence>
<dbReference type="AlphaFoldDB" id="A0AAV4Q411"/>
<protein>
    <submittedName>
        <fullName evidence="1">RNase H domain-containing protein</fullName>
    </submittedName>
</protein>
<organism evidence="1 2">
    <name type="scientific">Caerostris extrusa</name>
    <name type="common">Bark spider</name>
    <name type="synonym">Caerostris bankana</name>
    <dbReference type="NCBI Taxonomy" id="172846"/>
    <lineage>
        <taxon>Eukaryota</taxon>
        <taxon>Metazoa</taxon>
        <taxon>Ecdysozoa</taxon>
        <taxon>Arthropoda</taxon>
        <taxon>Chelicerata</taxon>
        <taxon>Arachnida</taxon>
        <taxon>Araneae</taxon>
        <taxon>Araneomorphae</taxon>
        <taxon>Entelegynae</taxon>
        <taxon>Araneoidea</taxon>
        <taxon>Araneidae</taxon>
        <taxon>Caerostris</taxon>
    </lineage>
</organism>